<gene>
    <name evidence="1" type="ORF">BDR25DRAFT_353086</name>
</gene>
<sequence>MDGSVWLNWMLGSINIVVDVASTSRPITYVELSLYDTCAAYCHLPWYKLQSEFAKLFFLYPKGITNSNGSPPLIPSGEGRGSNLQSVQAGHSLCRIRVPFSKSISPASATQSHYLLFSVPSIQRGRTLANMMAAVSNQLSRVLALLPFSSQQQHHSPIHGEADGLCQPFRFMDLPKDIRLMVYERLPREIVHHALRPLSGPFKGNNQGVVLIYRATPTLILATCQEVYHEAKAIIGKSISWVHEGGVKLLTSLGGSDRMVIDIVMNSLLMVYDRRMLQEGPINPDLEAIGIDYGGEGGNIDFKTTIEGIVWGGVRDFDRLKYPASYRFHGLMPGVASWIQKAARALINTQKHKLLAGVQDAAVIEMACYRPTEEGTDLDEKEYLAVFDGFEDVSFRCFERNITMGIVGFVEAGAELKNGPPKHSEDIVDGMDFYHHTDGEQPWRLSGLTKFDGAVNQLQVRPTFCPMAFPRSPICTVCLPTRSMYLNSLGDGTIGGNGTDLTLHHPAFPLSTVLRENLVDNNGGASLFLMYLGGYRWPMPFDVDWKIVSRPLAAIRQADAVNDDVSETFAWRHLNKTSTTGIEGIANKIRKIIQATHQAALCRDLPATQHDHPLTTSETDRRSAKISSETRQVHVGQERQTTNSGKEAKKSQNIHAGVKLRTANRNLSHDSLHLCGLNPSPLTFVAARKIKTLAWYSETGVGRVLHCLRAGTLNGGLKKAKQR</sequence>
<evidence type="ECO:0000313" key="1">
    <source>
        <dbReference type="EMBL" id="KAF2472762.1"/>
    </source>
</evidence>
<protein>
    <submittedName>
        <fullName evidence="1">Uncharacterized protein</fullName>
    </submittedName>
</protein>
<keyword evidence="2" id="KW-1185">Reference proteome</keyword>
<dbReference type="EMBL" id="MU003501">
    <property type="protein sequence ID" value="KAF2472762.1"/>
    <property type="molecule type" value="Genomic_DNA"/>
</dbReference>
<organism evidence="1 2">
    <name type="scientific">Lindgomyces ingoldianus</name>
    <dbReference type="NCBI Taxonomy" id="673940"/>
    <lineage>
        <taxon>Eukaryota</taxon>
        <taxon>Fungi</taxon>
        <taxon>Dikarya</taxon>
        <taxon>Ascomycota</taxon>
        <taxon>Pezizomycotina</taxon>
        <taxon>Dothideomycetes</taxon>
        <taxon>Pleosporomycetidae</taxon>
        <taxon>Pleosporales</taxon>
        <taxon>Lindgomycetaceae</taxon>
        <taxon>Lindgomyces</taxon>
    </lineage>
</organism>
<name>A0ACB6R359_9PLEO</name>
<reference evidence="1" key="1">
    <citation type="journal article" date="2020" name="Stud. Mycol.">
        <title>101 Dothideomycetes genomes: a test case for predicting lifestyles and emergence of pathogens.</title>
        <authorList>
            <person name="Haridas S."/>
            <person name="Albert R."/>
            <person name="Binder M."/>
            <person name="Bloem J."/>
            <person name="Labutti K."/>
            <person name="Salamov A."/>
            <person name="Andreopoulos B."/>
            <person name="Baker S."/>
            <person name="Barry K."/>
            <person name="Bills G."/>
            <person name="Bluhm B."/>
            <person name="Cannon C."/>
            <person name="Castanera R."/>
            <person name="Culley D."/>
            <person name="Daum C."/>
            <person name="Ezra D."/>
            <person name="Gonzalez J."/>
            <person name="Henrissat B."/>
            <person name="Kuo A."/>
            <person name="Liang C."/>
            <person name="Lipzen A."/>
            <person name="Lutzoni F."/>
            <person name="Magnuson J."/>
            <person name="Mondo S."/>
            <person name="Nolan M."/>
            <person name="Ohm R."/>
            <person name="Pangilinan J."/>
            <person name="Park H.-J."/>
            <person name="Ramirez L."/>
            <person name="Alfaro M."/>
            <person name="Sun H."/>
            <person name="Tritt A."/>
            <person name="Yoshinaga Y."/>
            <person name="Zwiers L.-H."/>
            <person name="Turgeon B."/>
            <person name="Goodwin S."/>
            <person name="Spatafora J."/>
            <person name="Crous P."/>
            <person name="Grigoriev I."/>
        </authorList>
    </citation>
    <scope>NUCLEOTIDE SEQUENCE</scope>
    <source>
        <strain evidence="1">ATCC 200398</strain>
    </source>
</reference>
<accession>A0ACB6R359</accession>
<comment type="caution">
    <text evidence="1">The sequence shown here is derived from an EMBL/GenBank/DDBJ whole genome shotgun (WGS) entry which is preliminary data.</text>
</comment>
<proteinExistence type="predicted"/>
<dbReference type="Proteomes" id="UP000799755">
    <property type="component" value="Unassembled WGS sequence"/>
</dbReference>
<evidence type="ECO:0000313" key="2">
    <source>
        <dbReference type="Proteomes" id="UP000799755"/>
    </source>
</evidence>